<evidence type="ECO:0000313" key="1">
    <source>
        <dbReference type="EMBL" id="PUE55116.1"/>
    </source>
</evidence>
<dbReference type="OrthoDB" id="5949373at2"/>
<protein>
    <recommendedName>
        <fullName evidence="3">DUF3348 domain-containing protein</fullName>
    </recommendedName>
</protein>
<organism evidence="1 2">
    <name type="scientific">Limnohabitans parvus II-B4</name>
    <dbReference type="NCBI Taxonomy" id="1293052"/>
    <lineage>
        <taxon>Bacteria</taxon>
        <taxon>Pseudomonadati</taxon>
        <taxon>Pseudomonadota</taxon>
        <taxon>Betaproteobacteria</taxon>
        <taxon>Burkholderiales</taxon>
        <taxon>Comamonadaceae</taxon>
        <taxon>Limnohabitans</taxon>
    </lineage>
</organism>
<name>A0A315EAY5_9BURK</name>
<accession>A0A315EAY5</accession>
<dbReference type="Pfam" id="PF11828">
    <property type="entry name" value="DUF3348"/>
    <property type="match status" value="1"/>
</dbReference>
<keyword evidence="2" id="KW-1185">Reference proteome</keyword>
<gene>
    <name evidence="1" type="ORF">B9Z37_00535</name>
</gene>
<dbReference type="AlphaFoldDB" id="A0A315EAY5"/>
<reference evidence="1 2" key="1">
    <citation type="submission" date="2017-04" db="EMBL/GenBank/DDBJ databases">
        <title>Unexpected and diverse lifestyles within the genus Limnohabitans.</title>
        <authorList>
            <person name="Kasalicky V."/>
            <person name="Mehrshad M."/>
            <person name="Andrei S.-A."/>
            <person name="Salcher M."/>
            <person name="Kratochvilova H."/>
            <person name="Simek K."/>
            <person name="Ghai R."/>
        </authorList>
    </citation>
    <scope>NUCLEOTIDE SEQUENCE [LARGE SCALE GENOMIC DNA]</scope>
    <source>
        <strain evidence="1 2">II-B4</strain>
    </source>
</reference>
<dbReference type="Proteomes" id="UP000250790">
    <property type="component" value="Unassembled WGS sequence"/>
</dbReference>
<dbReference type="RefSeq" id="WP_108311124.1">
    <property type="nucleotide sequence ID" value="NZ_NESN01000001.1"/>
</dbReference>
<comment type="caution">
    <text evidence="1">The sequence shown here is derived from an EMBL/GenBank/DDBJ whole genome shotgun (WGS) entry which is preliminary data.</text>
</comment>
<evidence type="ECO:0008006" key="3">
    <source>
        <dbReference type="Google" id="ProtNLM"/>
    </source>
</evidence>
<dbReference type="InterPro" id="IPR021783">
    <property type="entry name" value="DUF3348"/>
</dbReference>
<proteinExistence type="predicted"/>
<evidence type="ECO:0000313" key="2">
    <source>
        <dbReference type="Proteomes" id="UP000250790"/>
    </source>
</evidence>
<dbReference type="EMBL" id="NESN01000001">
    <property type="protein sequence ID" value="PUE55116.1"/>
    <property type="molecule type" value="Genomic_DNA"/>
</dbReference>
<sequence length="261" mass="28790">MTRPSPRTHLNSSRLTRFLTENAMIDAAPVADDVGQKLGDWLNFRQAIALHGVLNPEQPSAAPQPAHLRRAGTMTAEALTRYADKVRAQLEQSIAQGAPPGSGLARIDMPPAEIDEPIEPKTAFEPYRRFYAAHQRQMETSIQTLRSQVRGQLSQSSPHLQQLAALDAAFENILSEREAVLLGKVSKLHEKRFAQALKQHLKKQAEAADAGAEATTAPAMGVWLLPMRQAMRTALLAELDTRLQPVLGLLEAFHTYTPQEQ</sequence>